<dbReference type="GO" id="GO:0006811">
    <property type="term" value="P:monoatomic ion transport"/>
    <property type="evidence" value="ECO:0007669"/>
    <property type="project" value="UniProtKB-KW"/>
</dbReference>
<dbReference type="EMBL" id="SHMC01000003">
    <property type="protein sequence ID" value="TAA25685.1"/>
    <property type="molecule type" value="Genomic_DNA"/>
</dbReference>
<proteinExistence type="predicted"/>
<evidence type="ECO:0000256" key="9">
    <source>
        <dbReference type="ARBA" id="ARBA00023136"/>
    </source>
</evidence>
<name>A0A4Q8LB00_9GAMM</name>
<dbReference type="Gene3D" id="2.40.160.10">
    <property type="entry name" value="Porin"/>
    <property type="match status" value="1"/>
</dbReference>
<evidence type="ECO:0000256" key="6">
    <source>
        <dbReference type="ARBA" id="ARBA00022729"/>
    </source>
</evidence>
<dbReference type="AlphaFoldDB" id="A0A4Q8LB00"/>
<dbReference type="RefSeq" id="WP_130551306.1">
    <property type="nucleotide sequence ID" value="NZ_SHMC01000003.1"/>
</dbReference>
<dbReference type="CDD" id="cd00342">
    <property type="entry name" value="gram_neg_porins"/>
    <property type="match status" value="1"/>
</dbReference>
<dbReference type="PANTHER" id="PTHR34501">
    <property type="entry name" value="PROTEIN YDDL-RELATED"/>
    <property type="match status" value="1"/>
</dbReference>
<evidence type="ECO:0000256" key="1">
    <source>
        <dbReference type="ARBA" id="ARBA00004571"/>
    </source>
</evidence>
<dbReference type="GO" id="GO:0046930">
    <property type="term" value="C:pore complex"/>
    <property type="evidence" value="ECO:0007669"/>
    <property type="project" value="UniProtKB-KW"/>
</dbReference>
<keyword evidence="5" id="KW-0812">Transmembrane</keyword>
<dbReference type="PANTHER" id="PTHR34501:SF9">
    <property type="entry name" value="MAJOR OUTER MEMBRANE PROTEIN P.IA"/>
    <property type="match status" value="1"/>
</dbReference>
<evidence type="ECO:0000256" key="11">
    <source>
        <dbReference type="SAM" id="SignalP"/>
    </source>
</evidence>
<evidence type="ECO:0000313" key="12">
    <source>
        <dbReference type="EMBL" id="TAA25685.1"/>
    </source>
</evidence>
<comment type="caution">
    <text evidence="12">The sequence shown here is derived from an EMBL/GenBank/DDBJ whole genome shotgun (WGS) entry which is preliminary data.</text>
</comment>
<accession>A0A4Q8LB00</accession>
<comment type="subunit">
    <text evidence="2">Homotrimer.</text>
</comment>
<dbReference type="InterPro" id="IPR050298">
    <property type="entry name" value="Gram-neg_bact_OMP"/>
</dbReference>
<evidence type="ECO:0000256" key="4">
    <source>
        <dbReference type="ARBA" id="ARBA00022452"/>
    </source>
</evidence>
<evidence type="ECO:0000256" key="10">
    <source>
        <dbReference type="ARBA" id="ARBA00023237"/>
    </source>
</evidence>
<dbReference type="GO" id="GO:0009279">
    <property type="term" value="C:cell outer membrane"/>
    <property type="evidence" value="ECO:0007669"/>
    <property type="project" value="UniProtKB-SubCell"/>
</dbReference>
<dbReference type="GO" id="GO:0015288">
    <property type="term" value="F:porin activity"/>
    <property type="evidence" value="ECO:0007669"/>
    <property type="project" value="UniProtKB-KW"/>
</dbReference>
<keyword evidence="10" id="KW-0998">Cell outer membrane</keyword>
<dbReference type="Proteomes" id="UP000292627">
    <property type="component" value="Unassembled WGS sequence"/>
</dbReference>
<dbReference type="SUPFAM" id="SSF56935">
    <property type="entry name" value="Porins"/>
    <property type="match status" value="1"/>
</dbReference>
<keyword evidence="6 11" id="KW-0732">Signal</keyword>
<comment type="subcellular location">
    <subcellularLocation>
        <location evidence="1">Cell outer membrane</location>
        <topology evidence="1">Multi-pass membrane protein</topology>
    </subcellularLocation>
</comment>
<dbReference type="InterPro" id="IPR033900">
    <property type="entry name" value="Gram_neg_porin_domain"/>
</dbReference>
<evidence type="ECO:0000256" key="2">
    <source>
        <dbReference type="ARBA" id="ARBA00011233"/>
    </source>
</evidence>
<feature type="chain" id="PRO_5020723348" evidence="11">
    <location>
        <begin position="31"/>
        <end position="424"/>
    </location>
</feature>
<protein>
    <submittedName>
        <fullName evidence="12">Porin</fullName>
    </submittedName>
</protein>
<evidence type="ECO:0000256" key="7">
    <source>
        <dbReference type="ARBA" id="ARBA00023065"/>
    </source>
</evidence>
<keyword evidence="4" id="KW-1134">Transmembrane beta strand</keyword>
<evidence type="ECO:0000313" key="13">
    <source>
        <dbReference type="Proteomes" id="UP000292627"/>
    </source>
</evidence>
<keyword evidence="3" id="KW-0813">Transport</keyword>
<sequence>MPVRNTSPRPRRHRIAVGACLMAMVGSGHAATFGNEDANIEFFGNLYPQYQWTSFGQHTAVGSRVSTLTTKSNTSTTLRSVTDKPDADRVNWSQSFFAVRGHYRFNEDWKVGFRLDEQVTEPYDNSEYFNRSRDAFVYVEHRVLGTFTGGRINSILSNWGDPVRMLGVSESNFVSTSALLGGAAFGTGSRAGTTTWVTRASQGYKWESARWNGFSLGTSYMPHRDGPDYGRPRRAYSYGIRWEQGPWYAALQYERHTNHLVISGVPTTTPAATSITNQGGGSQDRNLRLSAAYQTKRFKLGVDLSRVQYAEDPTAAYGKFKSYTVPTWKVSGEWQATPKLTLAANYIHAGAGHCVLSGAAQCSTYGLGAQAYNIGVQYSLFKYTSLVALAGRIDNGVSSSYGSPVRAPVGATVDNVALGLHVKY</sequence>
<evidence type="ECO:0000256" key="8">
    <source>
        <dbReference type="ARBA" id="ARBA00023114"/>
    </source>
</evidence>
<evidence type="ECO:0000256" key="5">
    <source>
        <dbReference type="ARBA" id="ARBA00022692"/>
    </source>
</evidence>
<keyword evidence="9" id="KW-0472">Membrane</keyword>
<keyword evidence="7" id="KW-0406">Ion transport</keyword>
<evidence type="ECO:0000256" key="3">
    <source>
        <dbReference type="ARBA" id="ARBA00022448"/>
    </source>
</evidence>
<feature type="signal peptide" evidence="11">
    <location>
        <begin position="1"/>
        <end position="30"/>
    </location>
</feature>
<organism evidence="12 13">
    <name type="scientific">Pseudoxanthomonas winnipegensis</name>
    <dbReference type="NCBI Taxonomy" id="2480810"/>
    <lineage>
        <taxon>Bacteria</taxon>
        <taxon>Pseudomonadati</taxon>
        <taxon>Pseudomonadota</taxon>
        <taxon>Gammaproteobacteria</taxon>
        <taxon>Lysobacterales</taxon>
        <taxon>Lysobacteraceae</taxon>
        <taxon>Pseudoxanthomonas</taxon>
    </lineage>
</organism>
<dbReference type="OrthoDB" id="5293374at2"/>
<dbReference type="InterPro" id="IPR023614">
    <property type="entry name" value="Porin_dom_sf"/>
</dbReference>
<keyword evidence="8" id="KW-0626">Porin</keyword>
<reference evidence="12 13" key="1">
    <citation type="submission" date="2019-02" db="EMBL/GenBank/DDBJ databases">
        <title>WGS of Pseudoxanthomonas species novum from clinical isolates.</title>
        <authorList>
            <person name="Bernier A.-M."/>
            <person name="Bernard K."/>
            <person name="Vachon A."/>
        </authorList>
    </citation>
    <scope>NUCLEOTIDE SEQUENCE [LARGE SCALE GENOMIC DNA]</scope>
    <source>
        <strain evidence="12 13">NML171200</strain>
    </source>
</reference>
<gene>
    <name evidence="12" type="ORF">EA660_09595</name>
</gene>